<dbReference type="STRING" id="927083.DB32_004428"/>
<dbReference type="KEGG" id="samy:DB32_004428"/>
<dbReference type="InterPro" id="IPR013783">
    <property type="entry name" value="Ig-like_fold"/>
</dbReference>
<evidence type="ECO:0000256" key="1">
    <source>
        <dbReference type="SAM" id="SignalP"/>
    </source>
</evidence>
<dbReference type="OrthoDB" id="5503248at2"/>
<dbReference type="SUPFAM" id="SSF81296">
    <property type="entry name" value="E set domains"/>
    <property type="match status" value="1"/>
</dbReference>
<gene>
    <name evidence="2" type="ORF">DB32_004428</name>
</gene>
<evidence type="ECO:0000313" key="2">
    <source>
        <dbReference type="EMBL" id="AKF07279.1"/>
    </source>
</evidence>
<dbReference type="RefSeq" id="WP_053234559.1">
    <property type="nucleotide sequence ID" value="NZ_CP011125.1"/>
</dbReference>
<dbReference type="AlphaFoldDB" id="A0A0F6SFP0"/>
<reference evidence="2 3" key="1">
    <citation type="submission" date="2015-03" db="EMBL/GenBank/DDBJ databases">
        <title>Genome assembly of Sandaracinus amylolyticus DSM 53668.</title>
        <authorList>
            <person name="Sharma G."/>
            <person name="Subramanian S."/>
        </authorList>
    </citation>
    <scope>NUCLEOTIDE SEQUENCE [LARGE SCALE GENOMIC DNA]</scope>
    <source>
        <strain evidence="2 3">DSM 53668</strain>
    </source>
</reference>
<dbReference type="CDD" id="cd00102">
    <property type="entry name" value="IPT"/>
    <property type="match status" value="1"/>
</dbReference>
<evidence type="ECO:0000313" key="3">
    <source>
        <dbReference type="Proteomes" id="UP000034883"/>
    </source>
</evidence>
<dbReference type="Proteomes" id="UP000034883">
    <property type="component" value="Chromosome"/>
</dbReference>
<dbReference type="Gene3D" id="2.40.128.630">
    <property type="match status" value="1"/>
</dbReference>
<feature type="signal peptide" evidence="1">
    <location>
        <begin position="1"/>
        <end position="22"/>
    </location>
</feature>
<name>A0A0F6SFP0_9BACT</name>
<keyword evidence="3" id="KW-1185">Reference proteome</keyword>
<organism evidence="2 3">
    <name type="scientific">Sandaracinus amylolyticus</name>
    <dbReference type="NCBI Taxonomy" id="927083"/>
    <lineage>
        <taxon>Bacteria</taxon>
        <taxon>Pseudomonadati</taxon>
        <taxon>Myxococcota</taxon>
        <taxon>Polyangia</taxon>
        <taxon>Polyangiales</taxon>
        <taxon>Sandaracinaceae</taxon>
        <taxon>Sandaracinus</taxon>
    </lineage>
</organism>
<dbReference type="Gene3D" id="2.60.40.10">
    <property type="entry name" value="Immunoglobulins"/>
    <property type="match status" value="1"/>
</dbReference>
<feature type="chain" id="PRO_5002509817" evidence="1">
    <location>
        <begin position="23"/>
        <end position="581"/>
    </location>
</feature>
<keyword evidence="1" id="KW-0732">Signal</keyword>
<accession>A0A0F6SFP0</accession>
<protein>
    <submittedName>
        <fullName evidence="2">Cell surface protein</fullName>
    </submittedName>
</protein>
<proteinExistence type="predicted"/>
<dbReference type="SUPFAM" id="SSF50998">
    <property type="entry name" value="Quinoprotein alcohol dehydrogenase-like"/>
    <property type="match status" value="1"/>
</dbReference>
<dbReference type="EMBL" id="CP011125">
    <property type="protein sequence ID" value="AKF07279.1"/>
    <property type="molecule type" value="Genomic_DNA"/>
</dbReference>
<dbReference type="InterPro" id="IPR014756">
    <property type="entry name" value="Ig_E-set"/>
</dbReference>
<dbReference type="InterPro" id="IPR011047">
    <property type="entry name" value="Quinoprotein_ADH-like_sf"/>
</dbReference>
<sequence>MMRPAFSFLVLFLIAIPARALAAPPWIDSFDVLEAPRGARVRIVGSDLGDPATSRVEIGGRPAPTARWTSTGITAYVPVGARIGETSVRVVTPEGADARLITILPSTPVDDRIAWRVTGDGSGAGHHAPGVRRDGTVIVGDGGGFVYAIDREGVVRWIVDAARALDVEWAAADRGPIAVGHDDVAYVAITSGTEEHVLAIDRDGATAWARTFESGFLSAGPSIGPEGDVYVLNSASWVVSTDPPGPSSGMMRLRHDDGATVWATRGDPVITQVPFEGAPIVFGASTPGGAIDRAFVFAEQGALSTSPGDPQRDALRGFALDDGRETFVALTLAPSGSASPLQVWPAVRDDGAVLVSSFVSSSVGQRVRFAAPSSGAFVGMTSVEQGGGLGSPLAGRDGRTFVIRDQSWLDAFDVEGRLVWERRVAGGPRPNRLVFGADRSAIWIASPGRAIAVSAEDGALVDDVSVPASSGTETPVGCALGTDDVLRRVYYVGCFATEGAGWELSAIQMLDETPANDDAGVAPDAGMPTEADAGAMPAMLPSGSGCSVGARAAHAPWALLAMLALLLVRRAQRPASARTRL</sequence>